<gene>
    <name evidence="6" type="ORF">BDV25DRAFT_93244</name>
</gene>
<accession>A0A5N6TYR5</accession>
<dbReference type="InterPro" id="IPR020904">
    <property type="entry name" value="Sc_DH/Rdtase_CS"/>
</dbReference>
<feature type="chain" id="PRO_5024850652" description="Short chain oxidoreductase/dehydrogenase" evidence="5">
    <location>
        <begin position="17"/>
        <end position="288"/>
    </location>
</feature>
<dbReference type="Pfam" id="PF00106">
    <property type="entry name" value="adh_short"/>
    <property type="match status" value="1"/>
</dbReference>
<evidence type="ECO:0000313" key="6">
    <source>
        <dbReference type="EMBL" id="KAE8151455.1"/>
    </source>
</evidence>
<dbReference type="InterPro" id="IPR002347">
    <property type="entry name" value="SDR_fam"/>
</dbReference>
<dbReference type="PRINTS" id="PR00080">
    <property type="entry name" value="SDRFAMILY"/>
</dbReference>
<evidence type="ECO:0000256" key="4">
    <source>
        <dbReference type="RuleBase" id="RU000363"/>
    </source>
</evidence>
<evidence type="ECO:0000256" key="5">
    <source>
        <dbReference type="SAM" id="SignalP"/>
    </source>
</evidence>
<comment type="similarity">
    <text evidence="1 4">Belongs to the short-chain dehydrogenases/reductases (SDR) family.</text>
</comment>
<dbReference type="InterPro" id="IPR051911">
    <property type="entry name" value="SDR_oxidoreductase"/>
</dbReference>
<evidence type="ECO:0000256" key="2">
    <source>
        <dbReference type="ARBA" id="ARBA00022857"/>
    </source>
</evidence>
<organism evidence="6 7">
    <name type="scientific">Aspergillus avenaceus</name>
    <dbReference type="NCBI Taxonomy" id="36643"/>
    <lineage>
        <taxon>Eukaryota</taxon>
        <taxon>Fungi</taxon>
        <taxon>Dikarya</taxon>
        <taxon>Ascomycota</taxon>
        <taxon>Pezizomycotina</taxon>
        <taxon>Eurotiomycetes</taxon>
        <taxon>Eurotiomycetidae</taxon>
        <taxon>Eurotiales</taxon>
        <taxon>Aspergillaceae</taxon>
        <taxon>Aspergillus</taxon>
        <taxon>Aspergillus subgen. Circumdati</taxon>
    </lineage>
</organism>
<evidence type="ECO:0000256" key="1">
    <source>
        <dbReference type="ARBA" id="ARBA00006484"/>
    </source>
</evidence>
<dbReference type="EMBL" id="ML742071">
    <property type="protein sequence ID" value="KAE8151455.1"/>
    <property type="molecule type" value="Genomic_DNA"/>
</dbReference>
<dbReference type="InterPro" id="IPR036291">
    <property type="entry name" value="NAD(P)-bd_dom_sf"/>
</dbReference>
<feature type="signal peptide" evidence="5">
    <location>
        <begin position="1"/>
        <end position="16"/>
    </location>
</feature>
<dbReference type="PANTHER" id="PTHR43976:SF16">
    <property type="entry name" value="SHORT-CHAIN DEHYDROGENASE_REDUCTASE FAMILY PROTEIN"/>
    <property type="match status" value="1"/>
</dbReference>
<evidence type="ECO:0000313" key="7">
    <source>
        <dbReference type="Proteomes" id="UP000325780"/>
    </source>
</evidence>
<dbReference type="GO" id="GO:0016491">
    <property type="term" value="F:oxidoreductase activity"/>
    <property type="evidence" value="ECO:0007669"/>
    <property type="project" value="UniProtKB-KW"/>
</dbReference>
<reference evidence="6 7" key="1">
    <citation type="submission" date="2019-04" db="EMBL/GenBank/DDBJ databases">
        <title>Friends and foes A comparative genomics study of 23 Aspergillus species from section Flavi.</title>
        <authorList>
            <consortium name="DOE Joint Genome Institute"/>
            <person name="Kjaerbolling I."/>
            <person name="Vesth T."/>
            <person name="Frisvad J.C."/>
            <person name="Nybo J.L."/>
            <person name="Theobald S."/>
            <person name="Kildgaard S."/>
            <person name="Isbrandt T."/>
            <person name="Kuo A."/>
            <person name="Sato A."/>
            <person name="Lyhne E.K."/>
            <person name="Kogle M.E."/>
            <person name="Wiebenga A."/>
            <person name="Kun R.S."/>
            <person name="Lubbers R.J."/>
            <person name="Makela M.R."/>
            <person name="Barry K."/>
            <person name="Chovatia M."/>
            <person name="Clum A."/>
            <person name="Daum C."/>
            <person name="Haridas S."/>
            <person name="He G."/>
            <person name="LaButti K."/>
            <person name="Lipzen A."/>
            <person name="Mondo S."/>
            <person name="Riley R."/>
            <person name="Salamov A."/>
            <person name="Simmons B.A."/>
            <person name="Magnuson J.K."/>
            <person name="Henrissat B."/>
            <person name="Mortensen U.H."/>
            <person name="Larsen T.O."/>
            <person name="Devries R.P."/>
            <person name="Grigoriev I.V."/>
            <person name="Machida M."/>
            <person name="Baker S.E."/>
            <person name="Andersen M.R."/>
        </authorList>
    </citation>
    <scope>NUCLEOTIDE SEQUENCE [LARGE SCALE GENOMIC DNA]</scope>
    <source>
        <strain evidence="6 7">IBT 18842</strain>
    </source>
</reference>
<evidence type="ECO:0008006" key="8">
    <source>
        <dbReference type="Google" id="ProtNLM"/>
    </source>
</evidence>
<dbReference type="PROSITE" id="PS00061">
    <property type="entry name" value="ADH_SHORT"/>
    <property type="match status" value="1"/>
</dbReference>
<keyword evidence="5" id="KW-0732">Signal</keyword>
<dbReference type="GO" id="GO:0044550">
    <property type="term" value="P:secondary metabolite biosynthetic process"/>
    <property type="evidence" value="ECO:0007669"/>
    <property type="project" value="UniProtKB-ARBA"/>
</dbReference>
<keyword evidence="7" id="KW-1185">Reference proteome</keyword>
<dbReference type="Gene3D" id="3.40.50.720">
    <property type="entry name" value="NAD(P)-binding Rossmann-like Domain"/>
    <property type="match status" value="1"/>
</dbReference>
<dbReference type="OrthoDB" id="1274115at2759"/>
<dbReference type="SUPFAM" id="SSF51735">
    <property type="entry name" value="NAD(P)-binding Rossmann-fold domains"/>
    <property type="match status" value="1"/>
</dbReference>
<dbReference type="CDD" id="cd05374">
    <property type="entry name" value="17beta-HSD-like_SDR_c"/>
    <property type="match status" value="1"/>
</dbReference>
<sequence>MASLVWFITGASSGLGQSLALYALSAGHKVIGTVRNTTKSAAAVQAIEGKGGRVLILDVTKADTVVDTVKQAESIYGKIDVLVNNAGYSLLGAIEDFNEQESHLQFETNFFGPLRTIRAVLPGMRANGSGMIVNVSSIAGQNANPSCGLYGASKFALEGLSEALSKEVAPFGVSVLIVEPGAFRTNFLSALQLNERGLSEPYQNGPVRTALDLFHAANGNQKGDPERAVARIFEVVTGEGQAGSLKGKILRLPLGPDCVNRLEVKLKTVSSDLEAAREVALGTDIVDA</sequence>
<proteinExistence type="inferred from homology"/>
<dbReference type="PANTHER" id="PTHR43976">
    <property type="entry name" value="SHORT CHAIN DEHYDROGENASE"/>
    <property type="match status" value="1"/>
</dbReference>
<keyword evidence="2" id="KW-0521">NADP</keyword>
<keyword evidence="3" id="KW-0560">Oxidoreductase</keyword>
<protein>
    <recommendedName>
        <fullName evidence="8">Short chain oxidoreductase/dehydrogenase</fullName>
    </recommendedName>
</protein>
<name>A0A5N6TYR5_ASPAV</name>
<evidence type="ECO:0000256" key="3">
    <source>
        <dbReference type="ARBA" id="ARBA00023002"/>
    </source>
</evidence>
<dbReference type="Proteomes" id="UP000325780">
    <property type="component" value="Unassembled WGS sequence"/>
</dbReference>
<dbReference type="AlphaFoldDB" id="A0A5N6TYR5"/>
<dbReference type="PRINTS" id="PR00081">
    <property type="entry name" value="GDHRDH"/>
</dbReference>